<organism evidence="2 3">
    <name type="scientific">Ancylobacter rudongensis</name>
    <dbReference type="NCBI Taxonomy" id="177413"/>
    <lineage>
        <taxon>Bacteria</taxon>
        <taxon>Pseudomonadati</taxon>
        <taxon>Pseudomonadota</taxon>
        <taxon>Alphaproteobacteria</taxon>
        <taxon>Hyphomicrobiales</taxon>
        <taxon>Xanthobacteraceae</taxon>
        <taxon>Ancylobacter</taxon>
    </lineage>
</organism>
<proteinExistence type="predicted"/>
<dbReference type="STRING" id="177413.SAMN05660859_0467"/>
<protein>
    <recommendedName>
        <fullName evidence="1">Bulb-type lectin domain-containing protein</fullName>
    </recommendedName>
</protein>
<dbReference type="SUPFAM" id="SSF51110">
    <property type="entry name" value="alpha-D-mannose-specific plant lectins"/>
    <property type="match status" value="1"/>
</dbReference>
<dbReference type="RefSeq" id="WP_091435777.1">
    <property type="nucleotide sequence ID" value="NZ_FMTP01000001.1"/>
</dbReference>
<evidence type="ECO:0000259" key="1">
    <source>
        <dbReference type="PROSITE" id="PS50927"/>
    </source>
</evidence>
<dbReference type="SUPFAM" id="SSF88874">
    <property type="entry name" value="Receptor-binding domain of short tail fibre protein gp12"/>
    <property type="match status" value="1"/>
</dbReference>
<dbReference type="AlphaFoldDB" id="A0A1G4PCT1"/>
<dbReference type="InterPro" id="IPR001480">
    <property type="entry name" value="Bulb-type_lectin_dom"/>
</dbReference>
<dbReference type="InterPro" id="IPR036426">
    <property type="entry name" value="Bulb-type_lectin_dom_sf"/>
</dbReference>
<sequence length="354" mass="37336">MSEDTVTPRWTLTRVSQIDGENLSLTLDGDSAPKVEITPEGKATFNTSLTVVGAVIMESAATARAGLTVDNKLTVNGSATATGTLAADQGLTGLGAVPVGAILLWSGDPAKLPAGWLLCNGGGWLANGDPVPDLRGSFIVGHDPRSDDYKLVHNRGGAATRVLKAANLPKEELLNLKQFIAARPIIDGDTYGLSRSVGRDVEVGSKGMSEPFDIRPPWYALAYIIYAGHGAVVPADPNMRAVLRNGETLKRGEGVVSPSARYTLLFEATGKLVLLDNLDPLKPRRLWVAQQNGSDSVGDTAIQQADSNFVMYTASGAVAFASDTYKKGGILLRVTDDGKVRIDGADGKPVWSKP</sequence>
<dbReference type="Proteomes" id="UP000198889">
    <property type="component" value="Unassembled WGS sequence"/>
</dbReference>
<name>A0A1G4PCT1_9HYPH</name>
<reference evidence="3" key="1">
    <citation type="submission" date="2016-10" db="EMBL/GenBank/DDBJ databases">
        <authorList>
            <person name="Varghese N."/>
            <person name="Submissions S."/>
        </authorList>
    </citation>
    <scope>NUCLEOTIDE SEQUENCE [LARGE SCALE GENOMIC DNA]</scope>
    <source>
        <strain evidence="3">CGMCC 1.1761</strain>
    </source>
</reference>
<dbReference type="Gene3D" id="2.90.10.10">
    <property type="entry name" value="Bulb-type lectin domain"/>
    <property type="match status" value="1"/>
</dbReference>
<dbReference type="CDD" id="cd22641">
    <property type="entry name" value="C24-like"/>
    <property type="match status" value="1"/>
</dbReference>
<accession>A0A1G4PCT1</accession>
<dbReference type="EMBL" id="FMTP01000001">
    <property type="protein sequence ID" value="SCW29965.1"/>
    <property type="molecule type" value="Genomic_DNA"/>
</dbReference>
<evidence type="ECO:0000313" key="3">
    <source>
        <dbReference type="Proteomes" id="UP000198889"/>
    </source>
</evidence>
<feature type="domain" description="Bulb-type lectin" evidence="1">
    <location>
        <begin position="240"/>
        <end position="354"/>
    </location>
</feature>
<evidence type="ECO:0000313" key="2">
    <source>
        <dbReference type="EMBL" id="SCW29965.1"/>
    </source>
</evidence>
<gene>
    <name evidence="2" type="ORF">SAMN05660859_0467</name>
</gene>
<dbReference type="PROSITE" id="PS50927">
    <property type="entry name" value="BULB_LECTIN"/>
    <property type="match status" value="1"/>
</dbReference>
<keyword evidence="3" id="KW-1185">Reference proteome</keyword>